<evidence type="ECO:0000256" key="2">
    <source>
        <dbReference type="SAM" id="Phobius"/>
    </source>
</evidence>
<protein>
    <submittedName>
        <fullName evidence="3">Uncharacterized protein</fullName>
    </submittedName>
</protein>
<dbReference type="RefSeq" id="WP_159399870.1">
    <property type="nucleotide sequence ID" value="NZ_CP016279.1"/>
</dbReference>
<keyword evidence="2" id="KW-0812">Transmembrane</keyword>
<feature type="transmembrane region" description="Helical" evidence="2">
    <location>
        <begin position="199"/>
        <end position="220"/>
    </location>
</feature>
<gene>
    <name evidence="3" type="ORF">J2Z21_002025</name>
</gene>
<feature type="transmembrane region" description="Helical" evidence="2">
    <location>
        <begin position="154"/>
        <end position="174"/>
    </location>
</feature>
<accession>A0ABS4LNW8</accession>
<keyword evidence="4" id="KW-1185">Reference proteome</keyword>
<keyword evidence="2" id="KW-0472">Membrane</keyword>
<dbReference type="EMBL" id="JAGGLP010000004">
    <property type="protein sequence ID" value="MBP2049094.1"/>
    <property type="molecule type" value="Genomic_DNA"/>
</dbReference>
<organism evidence="3 4">
    <name type="scientific">Streptomyces griseochromogenes</name>
    <dbReference type="NCBI Taxonomy" id="68214"/>
    <lineage>
        <taxon>Bacteria</taxon>
        <taxon>Bacillati</taxon>
        <taxon>Actinomycetota</taxon>
        <taxon>Actinomycetes</taxon>
        <taxon>Kitasatosporales</taxon>
        <taxon>Streptomycetaceae</taxon>
        <taxon>Streptomyces</taxon>
    </lineage>
</organism>
<evidence type="ECO:0000313" key="4">
    <source>
        <dbReference type="Proteomes" id="UP001519309"/>
    </source>
</evidence>
<keyword evidence="2" id="KW-1133">Transmembrane helix</keyword>
<reference evidence="3 4" key="1">
    <citation type="submission" date="2021-03" db="EMBL/GenBank/DDBJ databases">
        <title>Genomic Encyclopedia of Type Strains, Phase IV (KMG-IV): sequencing the most valuable type-strain genomes for metagenomic binning, comparative biology and taxonomic classification.</title>
        <authorList>
            <person name="Goeker M."/>
        </authorList>
    </citation>
    <scope>NUCLEOTIDE SEQUENCE [LARGE SCALE GENOMIC DNA]</scope>
    <source>
        <strain evidence="3 4">DSM 40499</strain>
    </source>
</reference>
<feature type="compositionally biased region" description="Low complexity" evidence="1">
    <location>
        <begin position="242"/>
        <end position="253"/>
    </location>
</feature>
<name>A0ABS4LNW8_9ACTN</name>
<evidence type="ECO:0000313" key="3">
    <source>
        <dbReference type="EMBL" id="MBP2049094.1"/>
    </source>
</evidence>
<sequence length="357" mass="38605">MAREVSRELSGRLISKDQLERLVEAVEREFPSSSDRKFSIAAADGEVYKDPRLDVVRQEAGRPPVVRNLTISDKAGHKSFFFEAKPDRIKITTKGGGQHFPVGFSHEVMGILKGRTSRLHRALPPPTRRILDWCLPVEGVLAVTAILLTSLLVGWVAAVSATCASVIALLVTCVTRRHFTTYILLTEDAREPWRRAEKLTLLGMAVPIVVALIVNVPNWVKDDAMTGTPRPGATSGGLKPEATASRRATAASRDIPRTSLSEITVKPAAGRAGGSFVLSGKGFEPGSDVWVRLEAGQGVKLPQDKIEHHLVRVNDRGEIEAEKIALGRDLCCSGGTIKVVAVPDGSTAETVAAYKLR</sequence>
<feature type="region of interest" description="Disordered" evidence="1">
    <location>
        <begin position="225"/>
        <end position="255"/>
    </location>
</feature>
<comment type="caution">
    <text evidence="3">The sequence shown here is derived from an EMBL/GenBank/DDBJ whole genome shotgun (WGS) entry which is preliminary data.</text>
</comment>
<dbReference type="Proteomes" id="UP001519309">
    <property type="component" value="Unassembled WGS sequence"/>
</dbReference>
<proteinExistence type="predicted"/>
<evidence type="ECO:0000256" key="1">
    <source>
        <dbReference type="SAM" id="MobiDB-lite"/>
    </source>
</evidence>